<dbReference type="Gene3D" id="3.30.1220.10">
    <property type="entry name" value="CobW-like, C-terminal domain"/>
    <property type="match status" value="1"/>
</dbReference>
<comment type="catalytic activity">
    <reaction evidence="5">
        <text>GTP + H2O = GDP + phosphate + H(+)</text>
        <dbReference type="Rhea" id="RHEA:19669"/>
        <dbReference type="ChEBI" id="CHEBI:15377"/>
        <dbReference type="ChEBI" id="CHEBI:15378"/>
        <dbReference type="ChEBI" id="CHEBI:37565"/>
        <dbReference type="ChEBI" id="CHEBI:43474"/>
        <dbReference type="ChEBI" id="CHEBI:58189"/>
    </reaction>
    <physiologicalReaction direction="left-to-right" evidence="5">
        <dbReference type="Rhea" id="RHEA:19670"/>
    </physiologicalReaction>
</comment>
<evidence type="ECO:0000313" key="8">
    <source>
        <dbReference type="EMBL" id="MCH6170238.1"/>
    </source>
</evidence>
<dbReference type="PANTHER" id="PTHR13748">
    <property type="entry name" value="COBW-RELATED"/>
    <property type="match status" value="1"/>
</dbReference>
<dbReference type="SUPFAM" id="SSF90002">
    <property type="entry name" value="Hypothetical protein YjiA, C-terminal domain"/>
    <property type="match status" value="1"/>
</dbReference>
<evidence type="ECO:0000313" key="9">
    <source>
        <dbReference type="Proteomes" id="UP001299970"/>
    </source>
</evidence>
<keyword evidence="1" id="KW-0547">Nucleotide-binding</keyword>
<dbReference type="SUPFAM" id="SSF52540">
    <property type="entry name" value="P-loop containing nucleoside triphosphate hydrolases"/>
    <property type="match status" value="1"/>
</dbReference>
<keyword evidence="9" id="KW-1185">Reference proteome</keyword>
<keyword evidence="3" id="KW-0143">Chaperone</keyword>
<proteinExistence type="inferred from homology"/>
<dbReference type="InterPro" id="IPR003495">
    <property type="entry name" value="CobW/HypB/UreG_nucleotide-bd"/>
</dbReference>
<sequence length="333" mass="35212">MTLLGLPAAEPAPTARGRRSVILLSGFLGSGKTTLLRRELDRAGDHAPAVILNDFGETLVDDVLLSVDGDRPVVVPGGCACCTRRDDLAQALSGLLDAEQSGRAPRRDHVVIETSGLSDPGPIAFTIANDPVLKHHYALARICVTVDALTGLDSIENHEVAHRQLLAADDVVVTKADLVEAEHVEDLVRSLRRIVPATTVSVTAAGELLRTEVPTGAPASTSPVRRSGGSADAAHTSAVSTLELATDEPLDWQAFAIWLSLLLHRHGPAVLRVKGVLDVHGAGPVALNGVQHVVHRPEHLTGAVPPGSRLVLIAHDLDAELLERSFHAFLAIR</sequence>
<name>A0ABS9TNW5_9PSEU</name>
<evidence type="ECO:0000256" key="5">
    <source>
        <dbReference type="ARBA" id="ARBA00049117"/>
    </source>
</evidence>
<dbReference type="Gene3D" id="3.40.50.300">
    <property type="entry name" value="P-loop containing nucleotide triphosphate hydrolases"/>
    <property type="match status" value="1"/>
</dbReference>
<evidence type="ECO:0000256" key="3">
    <source>
        <dbReference type="ARBA" id="ARBA00023186"/>
    </source>
</evidence>
<dbReference type="InterPro" id="IPR051316">
    <property type="entry name" value="Zinc-reg_GTPase_activator"/>
</dbReference>
<dbReference type="SMART" id="SM00833">
    <property type="entry name" value="CobW_C"/>
    <property type="match status" value="1"/>
</dbReference>
<dbReference type="InterPro" id="IPR036627">
    <property type="entry name" value="CobW-likC_sf"/>
</dbReference>
<evidence type="ECO:0000259" key="7">
    <source>
        <dbReference type="SMART" id="SM00833"/>
    </source>
</evidence>
<dbReference type="PANTHER" id="PTHR13748:SF62">
    <property type="entry name" value="COBW DOMAIN-CONTAINING PROTEIN"/>
    <property type="match status" value="1"/>
</dbReference>
<protein>
    <submittedName>
        <fullName evidence="8">GTP-binding protein</fullName>
    </submittedName>
</protein>
<gene>
    <name evidence="8" type="ORF">MMF94_31435</name>
</gene>
<comment type="caution">
    <text evidence="8">The sequence shown here is derived from an EMBL/GenBank/DDBJ whole genome shotgun (WGS) entry which is preliminary data.</text>
</comment>
<evidence type="ECO:0000256" key="1">
    <source>
        <dbReference type="ARBA" id="ARBA00022741"/>
    </source>
</evidence>
<dbReference type="EMBL" id="JAKXMK010000031">
    <property type="protein sequence ID" value="MCH6170238.1"/>
    <property type="molecule type" value="Genomic_DNA"/>
</dbReference>
<dbReference type="Pfam" id="PF07683">
    <property type="entry name" value="CobW_C"/>
    <property type="match status" value="1"/>
</dbReference>
<accession>A0ABS9TNW5</accession>
<dbReference type="RefSeq" id="WP_241041047.1">
    <property type="nucleotide sequence ID" value="NZ_JAKXMK010000031.1"/>
</dbReference>
<dbReference type="InterPro" id="IPR011629">
    <property type="entry name" value="CobW-like_C"/>
</dbReference>
<dbReference type="Pfam" id="PF02492">
    <property type="entry name" value="cobW"/>
    <property type="match status" value="1"/>
</dbReference>
<dbReference type="Proteomes" id="UP001299970">
    <property type="component" value="Unassembled WGS sequence"/>
</dbReference>
<feature type="domain" description="CobW C-terminal" evidence="7">
    <location>
        <begin position="239"/>
        <end position="330"/>
    </location>
</feature>
<evidence type="ECO:0000256" key="6">
    <source>
        <dbReference type="SAM" id="MobiDB-lite"/>
    </source>
</evidence>
<evidence type="ECO:0000256" key="2">
    <source>
        <dbReference type="ARBA" id="ARBA00022801"/>
    </source>
</evidence>
<organism evidence="8 9">
    <name type="scientific">Pseudonocardia alaniniphila</name>
    <dbReference type="NCBI Taxonomy" id="75291"/>
    <lineage>
        <taxon>Bacteria</taxon>
        <taxon>Bacillati</taxon>
        <taxon>Actinomycetota</taxon>
        <taxon>Actinomycetes</taxon>
        <taxon>Pseudonocardiales</taxon>
        <taxon>Pseudonocardiaceae</taxon>
        <taxon>Pseudonocardia</taxon>
    </lineage>
</organism>
<evidence type="ECO:0000256" key="4">
    <source>
        <dbReference type="ARBA" id="ARBA00034320"/>
    </source>
</evidence>
<feature type="region of interest" description="Disordered" evidence="6">
    <location>
        <begin position="213"/>
        <end position="232"/>
    </location>
</feature>
<dbReference type="InterPro" id="IPR027417">
    <property type="entry name" value="P-loop_NTPase"/>
</dbReference>
<keyword evidence="2" id="KW-0378">Hydrolase</keyword>
<dbReference type="CDD" id="cd03112">
    <property type="entry name" value="CobW-like"/>
    <property type="match status" value="1"/>
</dbReference>
<reference evidence="8 9" key="1">
    <citation type="submission" date="2022-03" db="EMBL/GenBank/DDBJ databases">
        <title>Pseudonocardia alaer sp. nov., a novel actinomycete isolated from reed forest soil.</title>
        <authorList>
            <person name="Wang L."/>
        </authorList>
    </citation>
    <scope>NUCLEOTIDE SEQUENCE [LARGE SCALE GENOMIC DNA]</scope>
    <source>
        <strain evidence="8 9">Y-16303</strain>
    </source>
</reference>
<comment type="similarity">
    <text evidence="4">Belongs to the SIMIBI class G3E GTPase family. ZNG1 subfamily.</text>
</comment>